<dbReference type="PANTHER" id="PTHR36436:SF6">
    <property type="entry name" value="SLL5081 PROTEIN"/>
    <property type="match status" value="1"/>
</dbReference>
<dbReference type="EMBL" id="PUHY01000012">
    <property type="protein sequence ID" value="PQO32343.1"/>
    <property type="molecule type" value="Genomic_DNA"/>
</dbReference>
<reference evidence="1 2" key="1">
    <citation type="submission" date="2018-02" db="EMBL/GenBank/DDBJ databases">
        <title>Comparative genomes isolates from brazilian mangrove.</title>
        <authorList>
            <person name="Araujo J.E."/>
            <person name="Taketani R.G."/>
            <person name="Silva M.C.P."/>
            <person name="Loureco M.V."/>
            <person name="Andreote F.D."/>
        </authorList>
    </citation>
    <scope>NUCLEOTIDE SEQUENCE [LARGE SCALE GENOMIC DNA]</scope>
    <source>
        <strain evidence="1 2">Hex-1 MGV</strain>
    </source>
</reference>
<evidence type="ECO:0000313" key="2">
    <source>
        <dbReference type="Proteomes" id="UP000238322"/>
    </source>
</evidence>
<evidence type="ECO:0008006" key="3">
    <source>
        <dbReference type="Google" id="ProtNLM"/>
    </source>
</evidence>
<protein>
    <recommendedName>
        <fullName evidence="3">DUF1963 domain-containing protein</fullName>
    </recommendedName>
</protein>
<accession>A0A2S8FJL7</accession>
<comment type="caution">
    <text evidence="1">The sequence shown here is derived from an EMBL/GenBank/DDBJ whole genome shotgun (WGS) entry which is preliminary data.</text>
</comment>
<organism evidence="1 2">
    <name type="scientific">Blastopirellula marina</name>
    <dbReference type="NCBI Taxonomy" id="124"/>
    <lineage>
        <taxon>Bacteria</taxon>
        <taxon>Pseudomonadati</taxon>
        <taxon>Planctomycetota</taxon>
        <taxon>Planctomycetia</taxon>
        <taxon>Pirellulales</taxon>
        <taxon>Pirellulaceae</taxon>
        <taxon>Blastopirellula</taxon>
    </lineage>
</organism>
<dbReference type="Proteomes" id="UP000238322">
    <property type="component" value="Unassembled WGS sequence"/>
</dbReference>
<evidence type="ECO:0000313" key="1">
    <source>
        <dbReference type="EMBL" id="PQO32343.1"/>
    </source>
</evidence>
<dbReference type="Pfam" id="PF09234">
    <property type="entry name" value="DUF1963"/>
    <property type="match status" value="1"/>
</dbReference>
<gene>
    <name evidence="1" type="ORF">C5Y83_19145</name>
</gene>
<dbReference type="InterPro" id="IPR015315">
    <property type="entry name" value="DUF1963"/>
</dbReference>
<dbReference type="AlphaFoldDB" id="A0A2S8FJL7"/>
<dbReference type="PANTHER" id="PTHR36436">
    <property type="entry name" value="SLL5081 PROTEIN"/>
    <property type="match status" value="1"/>
</dbReference>
<name>A0A2S8FJL7_9BACT</name>
<proteinExistence type="predicted"/>
<sequence length="337" mass="38320">MRAVFGEEPEEKYSFHSTTKPMTRTDFPIDRLLSKYGLQRHANLIHEGLEPAVRMNVGSKAGRSLRIGTSKFGGLPHLAEGTFWPVRHDIDHPLQFLAQIHLADLPETALLPNDGWLYFWFDIMAHWQSANTRLPPPKPLEYPYGVVTYAPEEAPLIRSDFPELVEPSIAANKKVPHYESPRFCPYTEHRVTFRRAMSMKKDSLNLLFKRADELVDAHADSDEWDRALEMVEEMHGVTAGKPASDHRLLGSVYEPMGADMRVHAQRFYAQRFGETPSDDLKSWIMLAKFDSDDSIHRQASDAGWLWGDAGSLCYWIRREDLANADFEKAVAVIGNAG</sequence>
<dbReference type="Gene3D" id="2.30.320.10">
    <property type="entry name" value="YwqG-like"/>
    <property type="match status" value="1"/>
</dbReference>
<dbReference type="InterPro" id="IPR035948">
    <property type="entry name" value="YwqG-like_sf"/>
</dbReference>
<dbReference type="SUPFAM" id="SSF103032">
    <property type="entry name" value="Hypothetical protein YwqG"/>
    <property type="match status" value="1"/>
</dbReference>